<evidence type="ECO:0000256" key="1">
    <source>
        <dbReference type="SAM" id="MobiDB-lite"/>
    </source>
</evidence>
<name>A0A7J7U106_RHIFE</name>
<dbReference type="EMBL" id="JACAGC010000017">
    <property type="protein sequence ID" value="KAF6306501.1"/>
    <property type="molecule type" value="Genomic_DNA"/>
</dbReference>
<proteinExistence type="predicted"/>
<feature type="region of interest" description="Disordered" evidence="1">
    <location>
        <begin position="25"/>
        <end position="51"/>
    </location>
</feature>
<accession>A0A7J7U106</accession>
<evidence type="ECO:0000313" key="3">
    <source>
        <dbReference type="Proteomes" id="UP000585614"/>
    </source>
</evidence>
<organism evidence="2 3">
    <name type="scientific">Rhinolophus ferrumequinum</name>
    <name type="common">Greater horseshoe bat</name>
    <dbReference type="NCBI Taxonomy" id="59479"/>
    <lineage>
        <taxon>Eukaryota</taxon>
        <taxon>Metazoa</taxon>
        <taxon>Chordata</taxon>
        <taxon>Craniata</taxon>
        <taxon>Vertebrata</taxon>
        <taxon>Euteleostomi</taxon>
        <taxon>Mammalia</taxon>
        <taxon>Eutheria</taxon>
        <taxon>Laurasiatheria</taxon>
        <taxon>Chiroptera</taxon>
        <taxon>Yinpterochiroptera</taxon>
        <taxon>Rhinolophoidea</taxon>
        <taxon>Rhinolophidae</taxon>
        <taxon>Rhinolophinae</taxon>
        <taxon>Rhinolophus</taxon>
    </lineage>
</organism>
<dbReference type="AlphaFoldDB" id="A0A7J7U106"/>
<gene>
    <name evidence="2" type="ORF">mRhiFer1_008607</name>
</gene>
<evidence type="ECO:0000313" key="2">
    <source>
        <dbReference type="EMBL" id="KAF6306501.1"/>
    </source>
</evidence>
<comment type="caution">
    <text evidence="2">The sequence shown here is derived from an EMBL/GenBank/DDBJ whole genome shotgun (WGS) entry which is preliminary data.</text>
</comment>
<protein>
    <submittedName>
        <fullName evidence="2">Uncharacterized protein</fullName>
    </submittedName>
</protein>
<feature type="region of interest" description="Disordered" evidence="1">
    <location>
        <begin position="77"/>
        <end position="109"/>
    </location>
</feature>
<sequence>MESGGGDRGRVFKLLFPLLHGQLKQLEEEAESTPPPLPVTPAPTRTPHSPRLRSLPVISLGLKANCGKKQAQLCPCGPSGRQSLRPVSAGSWTAARPRPSPHSRGAGARTQAQILPELRWLQWMTLYLAPPGHRLEGRVLLPNTQLSPAGPGAPGASGSLAPPDLQLEGVSREGARCCSHVSLGREQAAGHLSPSPAGWNKSQSWGRWEVGGICGPFPPALW</sequence>
<reference evidence="2 3" key="1">
    <citation type="journal article" date="2020" name="Nature">
        <title>Six reference-quality genomes reveal evolution of bat adaptations.</title>
        <authorList>
            <person name="Jebb D."/>
            <person name="Huang Z."/>
            <person name="Pippel M."/>
            <person name="Hughes G.M."/>
            <person name="Lavrichenko K."/>
            <person name="Devanna P."/>
            <person name="Winkler S."/>
            <person name="Jermiin L.S."/>
            <person name="Skirmuntt E.C."/>
            <person name="Katzourakis A."/>
            <person name="Burkitt-Gray L."/>
            <person name="Ray D.A."/>
            <person name="Sullivan K.A.M."/>
            <person name="Roscito J.G."/>
            <person name="Kirilenko B.M."/>
            <person name="Davalos L.M."/>
            <person name="Corthals A.P."/>
            <person name="Power M.L."/>
            <person name="Jones G."/>
            <person name="Ransome R.D."/>
            <person name="Dechmann D.K.N."/>
            <person name="Locatelli A.G."/>
            <person name="Puechmaille S.J."/>
            <person name="Fedrigo O."/>
            <person name="Jarvis E.D."/>
            <person name="Hiller M."/>
            <person name="Vernes S.C."/>
            <person name="Myers E.W."/>
            <person name="Teeling E.C."/>
        </authorList>
    </citation>
    <scope>NUCLEOTIDE SEQUENCE [LARGE SCALE GENOMIC DNA]</scope>
    <source>
        <strain evidence="2">MRhiFer1</strain>
        <tissue evidence="2">Lung</tissue>
    </source>
</reference>
<dbReference type="Proteomes" id="UP000585614">
    <property type="component" value="Unassembled WGS sequence"/>
</dbReference>